<dbReference type="AlphaFoldDB" id="A0A0C3PJL1"/>
<reference evidence="2 3" key="1">
    <citation type="submission" date="2014-04" db="EMBL/GenBank/DDBJ databases">
        <authorList>
            <consortium name="DOE Joint Genome Institute"/>
            <person name="Kuo A."/>
            <person name="Kohler A."/>
            <person name="Costa M.D."/>
            <person name="Nagy L.G."/>
            <person name="Floudas D."/>
            <person name="Copeland A."/>
            <person name="Barry K.W."/>
            <person name="Cichocki N."/>
            <person name="Veneault-Fourrey C."/>
            <person name="LaButti K."/>
            <person name="Lindquist E.A."/>
            <person name="Lipzen A."/>
            <person name="Lundell T."/>
            <person name="Morin E."/>
            <person name="Murat C."/>
            <person name="Sun H."/>
            <person name="Tunlid A."/>
            <person name="Henrissat B."/>
            <person name="Grigoriev I.V."/>
            <person name="Hibbett D.S."/>
            <person name="Martin F."/>
            <person name="Nordberg H.P."/>
            <person name="Cantor M.N."/>
            <person name="Hua S.X."/>
        </authorList>
    </citation>
    <scope>NUCLEOTIDE SEQUENCE [LARGE SCALE GENOMIC DNA]</scope>
    <source>
        <strain evidence="2 3">Marx 270</strain>
    </source>
</reference>
<protein>
    <submittedName>
        <fullName evidence="2">Uncharacterized protein</fullName>
    </submittedName>
</protein>
<dbReference type="Proteomes" id="UP000054217">
    <property type="component" value="Unassembled WGS sequence"/>
</dbReference>
<organism evidence="2 3">
    <name type="scientific">Pisolithus tinctorius Marx 270</name>
    <dbReference type="NCBI Taxonomy" id="870435"/>
    <lineage>
        <taxon>Eukaryota</taxon>
        <taxon>Fungi</taxon>
        <taxon>Dikarya</taxon>
        <taxon>Basidiomycota</taxon>
        <taxon>Agaricomycotina</taxon>
        <taxon>Agaricomycetes</taxon>
        <taxon>Agaricomycetidae</taxon>
        <taxon>Boletales</taxon>
        <taxon>Sclerodermatineae</taxon>
        <taxon>Pisolithaceae</taxon>
        <taxon>Pisolithus</taxon>
    </lineage>
</organism>
<feature type="region of interest" description="Disordered" evidence="1">
    <location>
        <begin position="69"/>
        <end position="89"/>
    </location>
</feature>
<evidence type="ECO:0000256" key="1">
    <source>
        <dbReference type="SAM" id="MobiDB-lite"/>
    </source>
</evidence>
<evidence type="ECO:0000313" key="3">
    <source>
        <dbReference type="Proteomes" id="UP000054217"/>
    </source>
</evidence>
<dbReference type="HOGENOM" id="CLU_2455609_0_0_1"/>
<dbReference type="EMBL" id="KN831956">
    <property type="protein sequence ID" value="KIO08801.1"/>
    <property type="molecule type" value="Genomic_DNA"/>
</dbReference>
<name>A0A0C3PJL1_PISTI</name>
<keyword evidence="3" id="KW-1185">Reference proteome</keyword>
<accession>A0A0C3PJL1</accession>
<sequence>MKGFDCHFWDRLGSRYHGIHWWCRRTEDCFPSREDSSIWRTQRHVQVQTTAALTFSMISFIVRRDKEPRPLHDVQSPTTHLSRGIVLAR</sequence>
<proteinExistence type="predicted"/>
<reference evidence="3" key="2">
    <citation type="submission" date="2015-01" db="EMBL/GenBank/DDBJ databases">
        <title>Evolutionary Origins and Diversification of the Mycorrhizal Mutualists.</title>
        <authorList>
            <consortium name="DOE Joint Genome Institute"/>
            <consortium name="Mycorrhizal Genomics Consortium"/>
            <person name="Kohler A."/>
            <person name="Kuo A."/>
            <person name="Nagy L.G."/>
            <person name="Floudas D."/>
            <person name="Copeland A."/>
            <person name="Barry K.W."/>
            <person name="Cichocki N."/>
            <person name="Veneault-Fourrey C."/>
            <person name="LaButti K."/>
            <person name="Lindquist E.A."/>
            <person name="Lipzen A."/>
            <person name="Lundell T."/>
            <person name="Morin E."/>
            <person name="Murat C."/>
            <person name="Riley R."/>
            <person name="Ohm R."/>
            <person name="Sun H."/>
            <person name="Tunlid A."/>
            <person name="Henrissat B."/>
            <person name="Grigoriev I.V."/>
            <person name="Hibbett D.S."/>
            <person name="Martin F."/>
        </authorList>
    </citation>
    <scope>NUCLEOTIDE SEQUENCE [LARGE SCALE GENOMIC DNA]</scope>
    <source>
        <strain evidence="3">Marx 270</strain>
    </source>
</reference>
<dbReference type="InParanoid" id="A0A0C3PJL1"/>
<gene>
    <name evidence="2" type="ORF">M404DRAFT_326586</name>
</gene>
<evidence type="ECO:0000313" key="2">
    <source>
        <dbReference type="EMBL" id="KIO08801.1"/>
    </source>
</evidence>